<evidence type="ECO:0000259" key="8">
    <source>
        <dbReference type="PROSITE" id="PS50850"/>
    </source>
</evidence>
<evidence type="ECO:0000256" key="5">
    <source>
        <dbReference type="ARBA" id="ARBA00022989"/>
    </source>
</evidence>
<feature type="transmembrane region" description="Helical" evidence="7">
    <location>
        <begin position="239"/>
        <end position="262"/>
    </location>
</feature>
<sequence length="436" mass="48727">MKNVFTLSFIIALRFLGLFIVLPVLSLYALELEYSTTFLVGFVMGGYALTQIVFQIPFGRLSDKVGRKQAVYIGLVIFIIGSIVCAMADDIYTLIIGRLIQGSGAISAVIIAMISDFTIEEKRGKAMAIMGMSIGASFAVSMILGPIIGAKYGLDKLFIVTAVLSFIALILMIAKVENPPTISHSYDTKKINIKSLFKDHKLGRMFLTFFFHSSVVTMAFLIIPIIMNNDFLWDRSELWKIYMFAIGMGILSMPLAVIFGEIRGRGKEVFLISIALIAIGFVIMTQTSSLVLFICGVMSFFLGFNMFEPLLQSFVSKYAKIHQKGLSLSVANTFSYLGAFVGGISGGYILQEFGKESLGFFVLGICVLWFFWILTLKRPASSKNLYLNFDEYNESKLNLLDNKTGIIEYYTNITQKILVIKYEKEIDEKEIINTIR</sequence>
<dbReference type="InterPro" id="IPR011701">
    <property type="entry name" value="MFS"/>
</dbReference>
<keyword evidence="3" id="KW-1003">Cell membrane</keyword>
<evidence type="ECO:0000256" key="3">
    <source>
        <dbReference type="ARBA" id="ARBA00022475"/>
    </source>
</evidence>
<comment type="subcellular location">
    <subcellularLocation>
        <location evidence="1">Cell membrane</location>
        <topology evidence="1">Multi-pass membrane protein</topology>
    </subcellularLocation>
</comment>
<feature type="transmembrane region" description="Helical" evidence="7">
    <location>
        <begin position="206"/>
        <end position="227"/>
    </location>
</feature>
<dbReference type="InterPro" id="IPR001958">
    <property type="entry name" value="Tet-R_TetA/multi-R_MdtG-like"/>
</dbReference>
<dbReference type="PROSITE" id="PS50850">
    <property type="entry name" value="MFS"/>
    <property type="match status" value="1"/>
</dbReference>
<keyword evidence="4 7" id="KW-0812">Transmembrane</keyword>
<evidence type="ECO:0000256" key="1">
    <source>
        <dbReference type="ARBA" id="ARBA00004651"/>
    </source>
</evidence>
<dbReference type="PANTHER" id="PTHR23517">
    <property type="entry name" value="RESISTANCE PROTEIN MDTM, PUTATIVE-RELATED-RELATED"/>
    <property type="match status" value="1"/>
</dbReference>
<keyword evidence="6 7" id="KW-0472">Membrane</keyword>
<dbReference type="InterPro" id="IPR036259">
    <property type="entry name" value="MFS_trans_sf"/>
</dbReference>
<dbReference type="GO" id="GO:0005886">
    <property type="term" value="C:plasma membrane"/>
    <property type="evidence" value="ECO:0007669"/>
    <property type="project" value="UniProtKB-SubCell"/>
</dbReference>
<name>A0A6S6SWB3_9BACT</name>
<feature type="transmembrane region" description="Helical" evidence="7">
    <location>
        <begin position="36"/>
        <end position="58"/>
    </location>
</feature>
<feature type="transmembrane region" description="Helical" evidence="7">
    <location>
        <begin position="7"/>
        <end position="30"/>
    </location>
</feature>
<reference evidence="9" key="1">
    <citation type="submission" date="2020-01" db="EMBL/GenBank/DDBJ databases">
        <authorList>
            <person name="Meier V. D."/>
            <person name="Meier V D."/>
        </authorList>
    </citation>
    <scope>NUCLEOTIDE SEQUENCE</scope>
    <source>
        <strain evidence="9">HLG_WM_MAG_12</strain>
    </source>
</reference>
<feature type="transmembrane region" description="Helical" evidence="7">
    <location>
        <begin position="126"/>
        <end position="150"/>
    </location>
</feature>
<dbReference type="Pfam" id="PF07690">
    <property type="entry name" value="MFS_1"/>
    <property type="match status" value="1"/>
</dbReference>
<evidence type="ECO:0000256" key="7">
    <source>
        <dbReference type="SAM" id="Phobius"/>
    </source>
</evidence>
<organism evidence="9">
    <name type="scientific">uncultured Campylobacterales bacterium</name>
    <dbReference type="NCBI Taxonomy" id="352960"/>
    <lineage>
        <taxon>Bacteria</taxon>
        <taxon>Pseudomonadati</taxon>
        <taxon>Campylobacterota</taxon>
        <taxon>Epsilonproteobacteria</taxon>
        <taxon>Campylobacterales</taxon>
        <taxon>environmental samples</taxon>
    </lineage>
</organism>
<dbReference type="Gene3D" id="1.20.1250.20">
    <property type="entry name" value="MFS general substrate transporter like domains"/>
    <property type="match status" value="1"/>
</dbReference>
<dbReference type="InterPro" id="IPR020846">
    <property type="entry name" value="MFS_dom"/>
</dbReference>
<accession>A0A6S6SWB3</accession>
<dbReference type="SUPFAM" id="SSF103473">
    <property type="entry name" value="MFS general substrate transporter"/>
    <property type="match status" value="1"/>
</dbReference>
<dbReference type="PRINTS" id="PR01035">
    <property type="entry name" value="TCRTETA"/>
</dbReference>
<feature type="domain" description="Major facilitator superfamily (MFS) profile" evidence="8">
    <location>
        <begin position="3"/>
        <end position="382"/>
    </location>
</feature>
<dbReference type="InterPro" id="IPR050171">
    <property type="entry name" value="MFS_Transporters"/>
</dbReference>
<evidence type="ECO:0000256" key="6">
    <source>
        <dbReference type="ARBA" id="ARBA00023136"/>
    </source>
</evidence>
<feature type="transmembrane region" description="Helical" evidence="7">
    <location>
        <begin position="269"/>
        <end position="284"/>
    </location>
</feature>
<evidence type="ECO:0000256" key="2">
    <source>
        <dbReference type="ARBA" id="ARBA00022448"/>
    </source>
</evidence>
<dbReference type="AlphaFoldDB" id="A0A6S6SWB3"/>
<gene>
    <name evidence="9" type="ORF">HELGO_WM13851</name>
</gene>
<feature type="transmembrane region" description="Helical" evidence="7">
    <location>
        <begin position="70"/>
        <end position="89"/>
    </location>
</feature>
<feature type="transmembrane region" description="Helical" evidence="7">
    <location>
        <begin position="156"/>
        <end position="174"/>
    </location>
</feature>
<feature type="transmembrane region" description="Helical" evidence="7">
    <location>
        <begin position="328"/>
        <end position="351"/>
    </location>
</feature>
<dbReference type="GO" id="GO:0022857">
    <property type="term" value="F:transmembrane transporter activity"/>
    <property type="evidence" value="ECO:0007669"/>
    <property type="project" value="InterPro"/>
</dbReference>
<feature type="transmembrane region" description="Helical" evidence="7">
    <location>
        <begin position="95"/>
        <end position="114"/>
    </location>
</feature>
<keyword evidence="5 7" id="KW-1133">Transmembrane helix</keyword>
<keyword evidence="2" id="KW-0813">Transport</keyword>
<dbReference type="PANTHER" id="PTHR23517:SF2">
    <property type="entry name" value="MULTIDRUG RESISTANCE PROTEIN MDTH"/>
    <property type="match status" value="1"/>
</dbReference>
<evidence type="ECO:0000313" key="9">
    <source>
        <dbReference type="EMBL" id="CAA6806881.1"/>
    </source>
</evidence>
<dbReference type="CDD" id="cd17472">
    <property type="entry name" value="MFS_YajR_like"/>
    <property type="match status" value="1"/>
</dbReference>
<dbReference type="EMBL" id="CACVAW010000024">
    <property type="protein sequence ID" value="CAA6806881.1"/>
    <property type="molecule type" value="Genomic_DNA"/>
</dbReference>
<evidence type="ECO:0000256" key="4">
    <source>
        <dbReference type="ARBA" id="ARBA00022692"/>
    </source>
</evidence>
<feature type="transmembrane region" description="Helical" evidence="7">
    <location>
        <begin position="357"/>
        <end position="376"/>
    </location>
</feature>
<proteinExistence type="predicted"/>
<protein>
    <submittedName>
        <fullName evidence="9">Transport protein</fullName>
    </submittedName>
</protein>